<dbReference type="AlphaFoldDB" id="A0A0L6V1I1"/>
<comment type="caution">
    <text evidence="2">The sequence shown here is derived from an EMBL/GenBank/DDBJ whole genome shotgun (WGS) entry which is preliminary data.</text>
</comment>
<keyword evidence="3" id="KW-1185">Reference proteome</keyword>
<feature type="region of interest" description="Disordered" evidence="1">
    <location>
        <begin position="1"/>
        <end position="38"/>
    </location>
</feature>
<evidence type="ECO:0000313" key="2">
    <source>
        <dbReference type="EMBL" id="KNZ54648.1"/>
    </source>
</evidence>
<dbReference type="Proteomes" id="UP000037035">
    <property type="component" value="Unassembled WGS sequence"/>
</dbReference>
<reference evidence="2 3" key="1">
    <citation type="submission" date="2015-08" db="EMBL/GenBank/DDBJ databases">
        <title>Next Generation Sequencing and Analysis of the Genome of Puccinia sorghi L Schw, the Causal Agent of Maize Common Rust.</title>
        <authorList>
            <person name="Rochi L."/>
            <person name="Burguener G."/>
            <person name="Darino M."/>
            <person name="Turjanski A."/>
            <person name="Kreff E."/>
            <person name="Dieguez M.J."/>
            <person name="Sacco F."/>
        </authorList>
    </citation>
    <scope>NUCLEOTIDE SEQUENCE [LARGE SCALE GENOMIC DNA]</scope>
    <source>
        <strain evidence="2 3">RO10H11247</strain>
    </source>
</reference>
<evidence type="ECO:0000313" key="3">
    <source>
        <dbReference type="Proteomes" id="UP000037035"/>
    </source>
</evidence>
<organism evidence="2 3">
    <name type="scientific">Puccinia sorghi</name>
    <dbReference type="NCBI Taxonomy" id="27349"/>
    <lineage>
        <taxon>Eukaryota</taxon>
        <taxon>Fungi</taxon>
        <taxon>Dikarya</taxon>
        <taxon>Basidiomycota</taxon>
        <taxon>Pucciniomycotina</taxon>
        <taxon>Pucciniomycetes</taxon>
        <taxon>Pucciniales</taxon>
        <taxon>Pucciniaceae</taxon>
        <taxon>Puccinia</taxon>
    </lineage>
</organism>
<sequence length="323" mass="37078">KKREKKRKKEKKREKKRKKEKEREKKKEKKRKKVLSSSRLSIGTGTGGWYKYVPSYRQWHIQLQQVLMQCTQVESLVVWVIQCIPSLHPTHPMLLLLMQEVPSPHALENLGITHYLALPNFQVSELEEAAIKKGHAQSLIGSLTCFECLSILNKKLYLSVIICQGDSAHTRMFKKPPKKIFSASLLFPVALRNIQERNEEISTSTKKNPTEKIRMREEQNIESMSIKMILCNHTPRTVFLSSPLTPWFHCKKLLNGLALDSPWKTHSSLLLIYGSFLLIDTRLHTLHPHPQAPLCTPCSTTPIRPPVCPPHSSGPPLRKLQTP</sequence>
<name>A0A0L6V1I1_9BASI</name>
<dbReference type="EMBL" id="LAVV01007825">
    <property type="protein sequence ID" value="KNZ54648.1"/>
    <property type="molecule type" value="Genomic_DNA"/>
</dbReference>
<evidence type="ECO:0000256" key="1">
    <source>
        <dbReference type="SAM" id="MobiDB-lite"/>
    </source>
</evidence>
<proteinExistence type="predicted"/>
<gene>
    <name evidence="2" type="ORF">VP01_2891g1</name>
</gene>
<feature type="non-terminal residue" evidence="2">
    <location>
        <position position="1"/>
    </location>
</feature>
<accession>A0A0L6V1I1</accession>
<protein>
    <submittedName>
        <fullName evidence="2">Uncharacterized protein</fullName>
    </submittedName>
</protein>
<dbReference type="VEuPathDB" id="FungiDB:VP01_2891g1"/>
<feature type="compositionally biased region" description="Basic residues" evidence="1">
    <location>
        <begin position="1"/>
        <end position="34"/>
    </location>
</feature>